<feature type="region of interest" description="Disordered" evidence="1">
    <location>
        <begin position="1"/>
        <end position="33"/>
    </location>
</feature>
<accession>A0ABP9NGF8</accession>
<evidence type="ECO:0000256" key="1">
    <source>
        <dbReference type="SAM" id="MobiDB-lite"/>
    </source>
</evidence>
<sequence>MASEAQPAPPRTQHRGGTGQAASEPWEVPNGSRSGLVSAEVAARYAQAFSADPAGDDGLDIGLNAEIRSEPGARVSMRVEAFSDEQDALELVLETAQHITWWKSLSYFVAVQGSRGLGPELRIETRDRVHRASQLLYLPDLTRYGVIELWKGGFLNFGAFIGSLPINSFANRGRSIVFRWEED</sequence>
<gene>
    <name evidence="2" type="ORF">GCM10023320_23890</name>
</gene>
<name>A0ABP9NGF8_9PSEU</name>
<proteinExistence type="predicted"/>
<dbReference type="EMBL" id="BAABJO010000007">
    <property type="protein sequence ID" value="GAA5118956.1"/>
    <property type="molecule type" value="Genomic_DNA"/>
</dbReference>
<evidence type="ECO:0000313" key="3">
    <source>
        <dbReference type="Proteomes" id="UP001500804"/>
    </source>
</evidence>
<reference evidence="3" key="1">
    <citation type="journal article" date="2019" name="Int. J. Syst. Evol. Microbiol.">
        <title>The Global Catalogue of Microorganisms (GCM) 10K type strain sequencing project: providing services to taxonomists for standard genome sequencing and annotation.</title>
        <authorList>
            <consortium name="The Broad Institute Genomics Platform"/>
            <consortium name="The Broad Institute Genome Sequencing Center for Infectious Disease"/>
            <person name="Wu L."/>
            <person name="Ma J."/>
        </authorList>
    </citation>
    <scope>NUCLEOTIDE SEQUENCE [LARGE SCALE GENOMIC DNA]</scope>
    <source>
        <strain evidence="3">JCM 18302</strain>
    </source>
</reference>
<comment type="caution">
    <text evidence="2">The sequence shown here is derived from an EMBL/GenBank/DDBJ whole genome shotgun (WGS) entry which is preliminary data.</text>
</comment>
<organism evidence="2 3">
    <name type="scientific">Pseudonocardia adelaidensis</name>
    <dbReference type="NCBI Taxonomy" id="648754"/>
    <lineage>
        <taxon>Bacteria</taxon>
        <taxon>Bacillati</taxon>
        <taxon>Actinomycetota</taxon>
        <taxon>Actinomycetes</taxon>
        <taxon>Pseudonocardiales</taxon>
        <taxon>Pseudonocardiaceae</taxon>
        <taxon>Pseudonocardia</taxon>
    </lineage>
</organism>
<protein>
    <submittedName>
        <fullName evidence="2">Uncharacterized protein</fullName>
    </submittedName>
</protein>
<evidence type="ECO:0000313" key="2">
    <source>
        <dbReference type="EMBL" id="GAA5118956.1"/>
    </source>
</evidence>
<keyword evidence="3" id="KW-1185">Reference proteome</keyword>
<dbReference type="Proteomes" id="UP001500804">
    <property type="component" value="Unassembled WGS sequence"/>
</dbReference>